<gene>
    <name evidence="2" type="ORF">C7S16_6103</name>
</gene>
<proteinExistence type="predicted"/>
<name>A0AAW9CYP3_BURTH</name>
<reference evidence="2" key="1">
    <citation type="submission" date="2018-08" db="EMBL/GenBank/DDBJ databases">
        <title>Identification of Burkholderia cepacia strains that express a Burkholderia pseudomallei-like capsular polysaccharide.</title>
        <authorList>
            <person name="Burtnick M.N."/>
            <person name="Vongsouvath M."/>
            <person name="Newton P."/>
            <person name="Wuthiekanun V."/>
            <person name="Limmathurotsakul D."/>
            <person name="Brett P.J."/>
            <person name="Chantratita N."/>
            <person name="Dance D.A."/>
        </authorList>
    </citation>
    <scope>NUCLEOTIDE SEQUENCE</scope>
    <source>
        <strain evidence="2">SBXCC001</strain>
    </source>
</reference>
<organism evidence="2 3">
    <name type="scientific">Burkholderia thailandensis</name>
    <dbReference type="NCBI Taxonomy" id="57975"/>
    <lineage>
        <taxon>Bacteria</taxon>
        <taxon>Pseudomonadati</taxon>
        <taxon>Pseudomonadota</taxon>
        <taxon>Betaproteobacteria</taxon>
        <taxon>Burkholderiales</taxon>
        <taxon>Burkholderiaceae</taxon>
        <taxon>Burkholderia</taxon>
        <taxon>pseudomallei group</taxon>
    </lineage>
</organism>
<feature type="region of interest" description="Disordered" evidence="1">
    <location>
        <begin position="41"/>
        <end position="64"/>
    </location>
</feature>
<comment type="caution">
    <text evidence="2">The sequence shown here is derived from an EMBL/GenBank/DDBJ whole genome shotgun (WGS) entry which is preliminary data.</text>
</comment>
<evidence type="ECO:0000313" key="2">
    <source>
        <dbReference type="EMBL" id="MDW9252864.1"/>
    </source>
</evidence>
<dbReference type="AlphaFoldDB" id="A0AAW9CYP3"/>
<evidence type="ECO:0000313" key="3">
    <source>
        <dbReference type="Proteomes" id="UP001272137"/>
    </source>
</evidence>
<protein>
    <submittedName>
        <fullName evidence="2">Uncharacterized protein</fullName>
    </submittedName>
</protein>
<accession>A0AAW9CYP3</accession>
<evidence type="ECO:0000256" key="1">
    <source>
        <dbReference type="SAM" id="MobiDB-lite"/>
    </source>
</evidence>
<sequence length="64" mass="7088">MSMRFDYPPSACIYTARAKEKSTNPASPAARMKARFLQGLGERHRRASEPTTRIVPGTPLARLA</sequence>
<dbReference type="EMBL" id="QXCT01000001">
    <property type="protein sequence ID" value="MDW9252864.1"/>
    <property type="molecule type" value="Genomic_DNA"/>
</dbReference>
<dbReference type="Proteomes" id="UP001272137">
    <property type="component" value="Unassembled WGS sequence"/>
</dbReference>